<feature type="region of interest" description="Disordered" evidence="1">
    <location>
        <begin position="193"/>
        <end position="287"/>
    </location>
</feature>
<evidence type="ECO:0000313" key="3">
    <source>
        <dbReference type="EMBL" id="PPS08399.1"/>
    </source>
</evidence>
<gene>
    <name evidence="3" type="ORF">GOBAR_AA12242</name>
</gene>
<dbReference type="AlphaFoldDB" id="A0A2P5XYJ1"/>
<reference evidence="3 4" key="1">
    <citation type="submission" date="2015-01" db="EMBL/GenBank/DDBJ databases">
        <title>Genome of allotetraploid Gossypium barbadense reveals genomic plasticity and fiber elongation in cotton evolution.</title>
        <authorList>
            <person name="Chen X."/>
            <person name="Liu X."/>
            <person name="Zhao B."/>
            <person name="Zheng H."/>
            <person name="Hu Y."/>
            <person name="Lu G."/>
            <person name="Yang C."/>
            <person name="Chen J."/>
            <person name="Shan C."/>
            <person name="Zhang L."/>
            <person name="Zhou Y."/>
            <person name="Wang L."/>
            <person name="Guo W."/>
            <person name="Bai Y."/>
            <person name="Ruan J."/>
            <person name="Shangguan X."/>
            <person name="Mao Y."/>
            <person name="Jiang J."/>
            <person name="Zhu Y."/>
            <person name="Lei J."/>
            <person name="Kang H."/>
            <person name="Chen S."/>
            <person name="He X."/>
            <person name="Wang R."/>
            <person name="Wang Y."/>
            <person name="Chen J."/>
            <person name="Wang L."/>
            <person name="Yu S."/>
            <person name="Wang B."/>
            <person name="Wei J."/>
            <person name="Song S."/>
            <person name="Lu X."/>
            <person name="Gao Z."/>
            <person name="Gu W."/>
            <person name="Deng X."/>
            <person name="Ma D."/>
            <person name="Wang S."/>
            <person name="Liang W."/>
            <person name="Fang L."/>
            <person name="Cai C."/>
            <person name="Zhu X."/>
            <person name="Zhou B."/>
            <person name="Zhang Y."/>
            <person name="Chen Z."/>
            <person name="Xu S."/>
            <person name="Zhu R."/>
            <person name="Wang S."/>
            <person name="Zhang T."/>
            <person name="Zhao G."/>
        </authorList>
    </citation>
    <scope>NUCLEOTIDE SEQUENCE [LARGE SCALE GENOMIC DNA]</scope>
    <source>
        <strain evidence="4">cv. Xinhai21</strain>
        <tissue evidence="3">Leaf</tissue>
    </source>
</reference>
<evidence type="ECO:0008006" key="5">
    <source>
        <dbReference type="Google" id="ProtNLM"/>
    </source>
</evidence>
<protein>
    <recommendedName>
        <fullName evidence="5">Pectinesterase inhibitor domain-containing protein</fullName>
    </recommendedName>
</protein>
<proteinExistence type="predicted"/>
<sequence length="674" mass="73404">MEKKKVVGMLVMVLVLLSMVGVCWAWGWQEMTKETVKDSLPDSGLDNFLVHMWLKTSCASYNGNDSARVMGQKFENAREAAKDMMDKGGDGASMSASRLDGSVWLINCVDRHVWLTSCVSYNGNDSARVMGQKFENAREAAKDMIDKGGDGASMSASASNYAAKISREEVNAANQMLNMAMDVDSNQVDNGRETMAYGEDKGDDANDEARHEAHHAEEKVADAMEHGRGEAHHTKDETADAMQHRRDEAHHAKDEIADAKEHGTDKAADTIDDAKEPLAETNKNARDKAIDAYKKGSQETKEAVNHGSSADRIFSEDAMAKFEAWKEKAYHVISDYVAWTMIKVVLSHGKDEAKACDLVSDDVARIIDKAAAHAYNEIGGSTYASGDKIMSEDFMAKFGDKIMGEDVMAKFEALTEKASHIIADGVARILKGKAAESISRGRNEVSHVYNEVEETYVSGDKITSEDVIAKFEALTETVCHVIANNVARIIKDKAAELISHGDEVSHATYASGDKIMSEELKPNFKAWEKKPANAIGDDVAIKHKAAESTSHGRNEVSDAYNEAINKVRGTYVSADKIMSKDVMAKFEAAMEQASHALGGAVGVMEGEEAESKSHGREEDSNAYDEAKNELGETYAAADKILSMDAMAKYEAAKEKASQAMGDVGARMRANIAQV</sequence>
<dbReference type="EMBL" id="KZ664013">
    <property type="protein sequence ID" value="PPS08399.1"/>
    <property type="molecule type" value="Genomic_DNA"/>
</dbReference>
<feature type="compositionally biased region" description="Basic and acidic residues" evidence="1">
    <location>
        <begin position="198"/>
        <end position="287"/>
    </location>
</feature>
<evidence type="ECO:0000256" key="1">
    <source>
        <dbReference type="SAM" id="MobiDB-lite"/>
    </source>
</evidence>
<feature type="signal peptide" evidence="2">
    <location>
        <begin position="1"/>
        <end position="25"/>
    </location>
</feature>
<organism evidence="3 4">
    <name type="scientific">Gossypium barbadense</name>
    <name type="common">Sea Island cotton</name>
    <name type="synonym">Hibiscus barbadensis</name>
    <dbReference type="NCBI Taxonomy" id="3634"/>
    <lineage>
        <taxon>Eukaryota</taxon>
        <taxon>Viridiplantae</taxon>
        <taxon>Streptophyta</taxon>
        <taxon>Embryophyta</taxon>
        <taxon>Tracheophyta</taxon>
        <taxon>Spermatophyta</taxon>
        <taxon>Magnoliopsida</taxon>
        <taxon>eudicotyledons</taxon>
        <taxon>Gunneridae</taxon>
        <taxon>Pentapetalae</taxon>
        <taxon>rosids</taxon>
        <taxon>malvids</taxon>
        <taxon>Malvales</taxon>
        <taxon>Malvaceae</taxon>
        <taxon>Malvoideae</taxon>
        <taxon>Gossypium</taxon>
    </lineage>
</organism>
<feature type="region of interest" description="Disordered" evidence="1">
    <location>
        <begin position="605"/>
        <end position="624"/>
    </location>
</feature>
<accession>A0A2P5XYJ1</accession>
<evidence type="ECO:0000313" key="4">
    <source>
        <dbReference type="Proteomes" id="UP000239757"/>
    </source>
</evidence>
<evidence type="ECO:0000256" key="2">
    <source>
        <dbReference type="SAM" id="SignalP"/>
    </source>
</evidence>
<feature type="compositionally biased region" description="Basic and acidic residues" evidence="1">
    <location>
        <begin position="609"/>
        <end position="624"/>
    </location>
</feature>
<dbReference type="Proteomes" id="UP000239757">
    <property type="component" value="Unassembled WGS sequence"/>
</dbReference>
<keyword evidence="2" id="KW-0732">Signal</keyword>
<name>A0A2P5XYJ1_GOSBA</name>
<dbReference type="OrthoDB" id="20872at2759"/>
<feature type="chain" id="PRO_5015146494" description="Pectinesterase inhibitor domain-containing protein" evidence="2">
    <location>
        <begin position="26"/>
        <end position="674"/>
    </location>
</feature>